<keyword evidence="5" id="KW-0862">Zinc</keyword>
<dbReference type="GO" id="GO:0008237">
    <property type="term" value="F:metallopeptidase activity"/>
    <property type="evidence" value="ECO:0007669"/>
    <property type="project" value="UniProtKB-KW"/>
</dbReference>
<evidence type="ECO:0000259" key="8">
    <source>
        <dbReference type="Pfam" id="PF01435"/>
    </source>
</evidence>
<feature type="chain" id="PRO_5046583727" evidence="7">
    <location>
        <begin position="32"/>
        <end position="529"/>
    </location>
</feature>
<dbReference type="Gene3D" id="1.25.40.10">
    <property type="entry name" value="Tetratricopeptide repeat domain"/>
    <property type="match status" value="1"/>
</dbReference>
<dbReference type="EC" id="3.4.24.-" evidence="9"/>
<dbReference type="Proteomes" id="UP001179361">
    <property type="component" value="Unassembled WGS sequence"/>
</dbReference>
<organism evidence="9 10">
    <name type="scientific">Massilia phyllostachyos</name>
    <dbReference type="NCBI Taxonomy" id="2898585"/>
    <lineage>
        <taxon>Bacteria</taxon>
        <taxon>Pseudomonadati</taxon>
        <taxon>Pseudomonadota</taxon>
        <taxon>Betaproteobacteria</taxon>
        <taxon>Burkholderiales</taxon>
        <taxon>Oxalobacteraceae</taxon>
        <taxon>Telluria group</taxon>
        <taxon>Massilia</taxon>
    </lineage>
</organism>
<dbReference type="PANTHER" id="PTHR22726:SF1">
    <property type="entry name" value="METALLOENDOPEPTIDASE OMA1, MITOCHONDRIAL"/>
    <property type="match status" value="1"/>
</dbReference>
<keyword evidence="6 9" id="KW-0482">Metalloprotease</keyword>
<protein>
    <submittedName>
        <fullName evidence="9">M48 family metalloprotease</fullName>
        <ecNumber evidence="9">3.4.24.-</ecNumber>
    </submittedName>
</protein>
<evidence type="ECO:0000256" key="5">
    <source>
        <dbReference type="ARBA" id="ARBA00022833"/>
    </source>
</evidence>
<dbReference type="RefSeq" id="WP_231056271.1">
    <property type="nucleotide sequence ID" value="NZ_JAJNOC010000001.1"/>
</dbReference>
<keyword evidence="7" id="KW-0732">Signal</keyword>
<comment type="caution">
    <text evidence="9">The sequence shown here is derived from an EMBL/GenBank/DDBJ whole genome shotgun (WGS) entry which is preliminary data.</text>
</comment>
<dbReference type="PANTHER" id="PTHR22726">
    <property type="entry name" value="METALLOENDOPEPTIDASE OMA1"/>
    <property type="match status" value="1"/>
</dbReference>
<name>A0ABS8PZK3_9BURK</name>
<keyword evidence="3" id="KW-0479">Metal-binding</keyword>
<accession>A0ABS8PZK3</accession>
<dbReference type="InterPro" id="IPR051156">
    <property type="entry name" value="Mito/Outer_Membr_Metalloprot"/>
</dbReference>
<feature type="signal peptide" evidence="7">
    <location>
        <begin position="1"/>
        <end position="31"/>
    </location>
</feature>
<keyword evidence="4 9" id="KW-0378">Hydrolase</keyword>
<reference evidence="9" key="1">
    <citation type="submission" date="2021-11" db="EMBL/GenBank/DDBJ databases">
        <title>The complete genome of Massilia sp sp. G4R7.</title>
        <authorList>
            <person name="Liu L."/>
            <person name="Yue J."/>
            <person name="Yuan J."/>
            <person name="Yang F."/>
            <person name="Li L."/>
        </authorList>
    </citation>
    <scope>NUCLEOTIDE SEQUENCE</scope>
    <source>
        <strain evidence="9">G4R7</strain>
    </source>
</reference>
<evidence type="ECO:0000256" key="2">
    <source>
        <dbReference type="ARBA" id="ARBA00022670"/>
    </source>
</evidence>
<keyword evidence="2" id="KW-0645">Protease</keyword>
<evidence type="ECO:0000256" key="6">
    <source>
        <dbReference type="ARBA" id="ARBA00023049"/>
    </source>
</evidence>
<gene>
    <name evidence="9" type="ORF">LQ564_01220</name>
</gene>
<evidence type="ECO:0000256" key="7">
    <source>
        <dbReference type="SAM" id="SignalP"/>
    </source>
</evidence>
<dbReference type="InterPro" id="IPR011990">
    <property type="entry name" value="TPR-like_helical_dom_sf"/>
</dbReference>
<dbReference type="EMBL" id="JAJNOC010000001">
    <property type="protein sequence ID" value="MCD2514930.1"/>
    <property type="molecule type" value="Genomic_DNA"/>
</dbReference>
<evidence type="ECO:0000313" key="9">
    <source>
        <dbReference type="EMBL" id="MCD2514930.1"/>
    </source>
</evidence>
<evidence type="ECO:0000313" key="10">
    <source>
        <dbReference type="Proteomes" id="UP001179361"/>
    </source>
</evidence>
<evidence type="ECO:0000256" key="3">
    <source>
        <dbReference type="ARBA" id="ARBA00022723"/>
    </source>
</evidence>
<dbReference type="SUPFAM" id="SSF48452">
    <property type="entry name" value="TPR-like"/>
    <property type="match status" value="1"/>
</dbReference>
<dbReference type="Gene3D" id="3.30.2010.10">
    <property type="entry name" value="Metalloproteases ('zincins'), catalytic domain"/>
    <property type="match status" value="1"/>
</dbReference>
<keyword evidence="10" id="KW-1185">Reference proteome</keyword>
<proteinExistence type="predicted"/>
<evidence type="ECO:0000256" key="1">
    <source>
        <dbReference type="ARBA" id="ARBA00001947"/>
    </source>
</evidence>
<evidence type="ECO:0000256" key="4">
    <source>
        <dbReference type="ARBA" id="ARBA00022801"/>
    </source>
</evidence>
<comment type="cofactor">
    <cofactor evidence="1">
        <name>Zn(2+)</name>
        <dbReference type="ChEBI" id="CHEBI:29105"/>
    </cofactor>
</comment>
<feature type="domain" description="Peptidase M48" evidence="8">
    <location>
        <begin position="109"/>
        <end position="278"/>
    </location>
</feature>
<dbReference type="InterPro" id="IPR001915">
    <property type="entry name" value="Peptidase_M48"/>
</dbReference>
<dbReference type="Pfam" id="PF01435">
    <property type="entry name" value="Peptidase_M48"/>
    <property type="match status" value="1"/>
</dbReference>
<sequence>MKSAPSPASARRWRPALTAVALCTTAAFAFAAPAEPLQKLDSTRLPTLGDTARADLSPVLERKLGEMIMRDIRRDRDYLDDAPIIEYLNNFGGALVAAVPGARGETNADFSFFAVRDVNLNAFALPGGFIAAHTGLIVAAQTESELAGVMSHEIGHVTQRHIARSLGQQKQDALLPLAAMILAALAAKSSPDAAMGVLMGGQGMAVQRQLNFGRDAEREADRVGIQIMAAGGYDTTGMVGFFKRLQTATRLTGDIPAHLAHLSSHPLTAERITDMQARIREIPKKPRVDNVDFQLIRARARVLQDESVSGRRDTRIALEAQLKEQHRHLQAGAQYGLAVMALRQGNANEAQGWLDKARATMTPKEGVFSGESHGGDGATLFTGLQIDIKLAPGQPPAFAEQAVQLADAARQRYPLSRALAHQYGEALIAAGKFDEATRYLREQTMQYREEAKLHDMLAKAYSKQGKIGLQHMSLAESYVVAGALPAAVAQLELARKANDVSFYDQAVIDARERELKERQKAEKDEFKDL</sequence>